<dbReference type="Proteomes" id="UP001476247">
    <property type="component" value="Unassembled WGS sequence"/>
</dbReference>
<comment type="caution">
    <text evidence="2">The sequence shown here is derived from an EMBL/GenBank/DDBJ whole genome shotgun (WGS) entry which is preliminary data.</text>
</comment>
<evidence type="ECO:0000256" key="1">
    <source>
        <dbReference type="SAM" id="SignalP"/>
    </source>
</evidence>
<evidence type="ECO:0008006" key="4">
    <source>
        <dbReference type="Google" id="ProtNLM"/>
    </source>
</evidence>
<dbReference type="PANTHER" id="PTHR40050">
    <property type="entry name" value="INNER SPORE COAT PROTEIN H"/>
    <property type="match status" value="1"/>
</dbReference>
<dbReference type="EMBL" id="BAABUJ010000033">
    <property type="protein sequence ID" value="GAA5804274.1"/>
    <property type="molecule type" value="Genomic_DNA"/>
</dbReference>
<protein>
    <recommendedName>
        <fullName evidence="4">Coth-domain-containing protein</fullName>
    </recommendedName>
</protein>
<dbReference type="InterPro" id="IPR014867">
    <property type="entry name" value="Spore_coat_CotH_CotH2/3/7"/>
</dbReference>
<gene>
    <name evidence="2" type="ORF">HPULCUR_009761</name>
</gene>
<feature type="signal peptide" evidence="1">
    <location>
        <begin position="1"/>
        <end position="19"/>
    </location>
</feature>
<keyword evidence="3" id="KW-1185">Reference proteome</keyword>
<keyword evidence="1" id="KW-0732">Signal</keyword>
<proteinExistence type="predicted"/>
<dbReference type="PANTHER" id="PTHR40050:SF1">
    <property type="entry name" value="INNER SPORE COAT PROTEIN H"/>
    <property type="match status" value="1"/>
</dbReference>
<feature type="chain" id="PRO_5045202267" description="Coth-domain-containing protein" evidence="1">
    <location>
        <begin position="20"/>
        <end position="597"/>
    </location>
</feature>
<evidence type="ECO:0000313" key="3">
    <source>
        <dbReference type="Proteomes" id="UP001476247"/>
    </source>
</evidence>
<organism evidence="2 3">
    <name type="scientific">Helicostylum pulchrum</name>
    <dbReference type="NCBI Taxonomy" id="562976"/>
    <lineage>
        <taxon>Eukaryota</taxon>
        <taxon>Fungi</taxon>
        <taxon>Fungi incertae sedis</taxon>
        <taxon>Mucoromycota</taxon>
        <taxon>Mucoromycotina</taxon>
        <taxon>Mucoromycetes</taxon>
        <taxon>Mucorales</taxon>
        <taxon>Mucorineae</taxon>
        <taxon>Mucoraceae</taxon>
        <taxon>Helicostylum</taxon>
    </lineage>
</organism>
<sequence>MRLTTAIQVFAASLTGVAAAASDKNITYNVISLVPSDQTLGVIVDDSFYPLTSTSDVSTLLHYGEAPISTSGYKYAFAQSDNNQIIETENFTRTNNENETTLNEYYGRAWNSYDKLKKLPTILPPLPIINRIESDLHIENEIPTIHLFGNQDDIDNIHNNQMSDIDIHLNMTYISPNDVKNFKNVTISVSGMSTRVMDKLSYKINIPKKEDLFGYRRLKLRAMAMDMSYMRDNLGYAIAESVGLPSTKHSYVRVYINNQAIGLFGLLEHLKSTWVRNEFGNGSKEFKQGALYVADINVGQGNTTTKPEPSLEKRFELPDGMDKFINGSDTVNGINATSSLSYLGDDVSVYSVGQYSVKEDPSVGAANFTRIMDLTRFISQQPATLVDNSVVPLWEEKMDVTSFLRGLALEVVISNSDGYFGMANNYILYDDIENERLLFSAQDLDLAMGIGMYNPDIIHGGNYSNFPGFNVRALMPRMMQVPQFKHVFEALLVNYTKELVNPTVSGPRIDQLYDMLSEDVAWDKYLPRVGKNLIFGGPSNDTASANDTAPTTSYSAADYSFKQGVYGPTLFNISMAITDWLSLRSSNLLTYFNQTLA</sequence>
<dbReference type="Pfam" id="PF08757">
    <property type="entry name" value="CotH"/>
    <property type="match status" value="1"/>
</dbReference>
<evidence type="ECO:0000313" key="2">
    <source>
        <dbReference type="EMBL" id="GAA5804274.1"/>
    </source>
</evidence>
<reference evidence="2 3" key="1">
    <citation type="submission" date="2024-04" db="EMBL/GenBank/DDBJ databases">
        <title>genome sequences of Mucor flavus KT1a and Helicostylum pulchrum KT1b strains isolation_sourced from the surface of a dry-aged beef.</title>
        <authorList>
            <person name="Toyotome T."/>
            <person name="Hosono M."/>
            <person name="Torimaru M."/>
            <person name="Fukuda K."/>
            <person name="Mikami N."/>
        </authorList>
    </citation>
    <scope>NUCLEOTIDE SEQUENCE [LARGE SCALE GENOMIC DNA]</scope>
    <source>
        <strain evidence="2 3">KT1b</strain>
    </source>
</reference>
<accession>A0ABP9YBD0</accession>
<name>A0ABP9YBD0_9FUNG</name>